<keyword evidence="4" id="KW-0997">Cell inner membrane</keyword>
<accession>A0A0F8YW66</accession>
<proteinExistence type="predicted"/>
<evidence type="ECO:0000313" key="10">
    <source>
        <dbReference type="EMBL" id="KKK58304.1"/>
    </source>
</evidence>
<organism evidence="10">
    <name type="scientific">marine sediment metagenome</name>
    <dbReference type="NCBI Taxonomy" id="412755"/>
    <lineage>
        <taxon>unclassified sequences</taxon>
        <taxon>metagenomes</taxon>
        <taxon>ecological metagenomes</taxon>
    </lineage>
</organism>
<dbReference type="GO" id="GO:0015627">
    <property type="term" value="C:type II protein secretion system complex"/>
    <property type="evidence" value="ECO:0007669"/>
    <property type="project" value="InterPro"/>
</dbReference>
<name>A0A0F8YW66_9ZZZZ</name>
<keyword evidence="8 9" id="KW-0472">Membrane</keyword>
<evidence type="ECO:0000256" key="3">
    <source>
        <dbReference type="ARBA" id="ARBA00022475"/>
    </source>
</evidence>
<comment type="caution">
    <text evidence="10">The sequence shown here is derived from an EMBL/GenBank/DDBJ whole genome shotgun (WGS) entry which is preliminary data.</text>
</comment>
<keyword evidence="6" id="KW-0653">Protein transport</keyword>
<keyword evidence="5 9" id="KW-0812">Transmembrane</keyword>
<dbReference type="SUPFAM" id="SSF103054">
    <property type="entry name" value="General secretion pathway protein M, EpsM"/>
    <property type="match status" value="1"/>
</dbReference>
<feature type="transmembrane region" description="Helical" evidence="9">
    <location>
        <begin position="20"/>
        <end position="40"/>
    </location>
</feature>
<protein>
    <recommendedName>
        <fullName evidence="11">Type II secretion system protein M</fullName>
    </recommendedName>
</protein>
<dbReference type="EMBL" id="LAZR01064048">
    <property type="protein sequence ID" value="KKK58304.1"/>
    <property type="molecule type" value="Genomic_DNA"/>
</dbReference>
<comment type="subcellular location">
    <subcellularLocation>
        <location evidence="1">Cell inner membrane</location>
        <topology evidence="1">Single-pass membrane protein</topology>
    </subcellularLocation>
</comment>
<evidence type="ECO:0000256" key="1">
    <source>
        <dbReference type="ARBA" id="ARBA00004377"/>
    </source>
</evidence>
<dbReference type="InterPro" id="IPR007690">
    <property type="entry name" value="T2SS_GspM"/>
</dbReference>
<dbReference type="Pfam" id="PF04612">
    <property type="entry name" value="T2SSM"/>
    <property type="match status" value="1"/>
</dbReference>
<evidence type="ECO:0000256" key="7">
    <source>
        <dbReference type="ARBA" id="ARBA00022989"/>
    </source>
</evidence>
<evidence type="ECO:0000256" key="6">
    <source>
        <dbReference type="ARBA" id="ARBA00022927"/>
    </source>
</evidence>
<dbReference type="GO" id="GO:0005886">
    <property type="term" value="C:plasma membrane"/>
    <property type="evidence" value="ECO:0007669"/>
    <property type="project" value="UniProtKB-SubCell"/>
</dbReference>
<reference evidence="10" key="1">
    <citation type="journal article" date="2015" name="Nature">
        <title>Complex archaea that bridge the gap between prokaryotes and eukaryotes.</title>
        <authorList>
            <person name="Spang A."/>
            <person name="Saw J.H."/>
            <person name="Jorgensen S.L."/>
            <person name="Zaremba-Niedzwiedzka K."/>
            <person name="Martijn J."/>
            <person name="Lind A.E."/>
            <person name="van Eijk R."/>
            <person name="Schleper C."/>
            <person name="Guy L."/>
            <person name="Ettema T.J."/>
        </authorList>
    </citation>
    <scope>NUCLEOTIDE SEQUENCE</scope>
</reference>
<dbReference type="InterPro" id="IPR023229">
    <property type="entry name" value="T2SS_M_periplasmic_sf"/>
</dbReference>
<keyword evidence="3" id="KW-1003">Cell membrane</keyword>
<dbReference type="PIRSF" id="PIRSF006291">
    <property type="entry name" value="GspM"/>
    <property type="match status" value="1"/>
</dbReference>
<keyword evidence="7 9" id="KW-1133">Transmembrane helix</keyword>
<evidence type="ECO:0000256" key="5">
    <source>
        <dbReference type="ARBA" id="ARBA00022692"/>
    </source>
</evidence>
<dbReference type="Gene3D" id="3.30.1360.100">
    <property type="entry name" value="General secretion pathway protein M, EpsM"/>
    <property type="match status" value="1"/>
</dbReference>
<dbReference type="GO" id="GO:0015628">
    <property type="term" value="P:protein secretion by the type II secretion system"/>
    <property type="evidence" value="ECO:0007669"/>
    <property type="project" value="InterPro"/>
</dbReference>
<evidence type="ECO:0000256" key="9">
    <source>
        <dbReference type="SAM" id="Phobius"/>
    </source>
</evidence>
<evidence type="ECO:0000256" key="8">
    <source>
        <dbReference type="ARBA" id="ARBA00023136"/>
    </source>
</evidence>
<evidence type="ECO:0000256" key="2">
    <source>
        <dbReference type="ARBA" id="ARBA00022448"/>
    </source>
</evidence>
<dbReference type="AlphaFoldDB" id="A0A0F8YW66"/>
<keyword evidence="2" id="KW-0813">Transport</keyword>
<evidence type="ECO:0000256" key="4">
    <source>
        <dbReference type="ARBA" id="ARBA00022519"/>
    </source>
</evidence>
<sequence length="158" mass="17922">MKQQLLKQWRGLKEQEQQLVMVAGVIFVIFVLVMGIFRPLNNAIAEAEKNQLKQQELLTWVDSSIVKLKAGNVRAVTSDQNLSQIVNASSRGRYDITISKMQPGDNTLRLTIDSVQFNKLVEWLDELVNTQGVLIANLDLSRDDKPGYVRVSRLVLEK</sequence>
<gene>
    <name evidence="10" type="ORF">LCGC14_3045780</name>
</gene>
<evidence type="ECO:0008006" key="11">
    <source>
        <dbReference type="Google" id="ProtNLM"/>
    </source>
</evidence>